<proteinExistence type="inferred from homology"/>
<sequence length="286" mass="30340">MLVGTDSRSAEPTTGTDAAPDVEPGSQRSDVLMVAQISPERTNASVVSIPRDAWVEIPGRGMNTINAAYALGGPSLLIRTVENLTDLRIDHFAVIDFAGFESMVDSVGGIDVRVAAATSNHGVDFHQSLNHLDGAQALAYVRQRYNLPRGDLDRAQRQQNALRALLSRAVSGGALSDPAGLYDLLDATSRTVGVDDTLSNGGLRSLAFELIDLRPSAVAFMSAPVRGLGREGVQSVVCLDDLRAAELWSALRNGTPADYAQRHPADSLGHPGVTNTGDSAFPIRRT</sequence>
<comment type="similarity">
    <text evidence="1">Belongs to the LytR/CpsA/Psr (LCP) family.</text>
</comment>
<feature type="compositionally biased region" description="Polar residues" evidence="2">
    <location>
        <begin position="1"/>
        <end position="16"/>
    </location>
</feature>
<comment type="caution">
    <text evidence="4">The sequence shown here is derived from an EMBL/GenBank/DDBJ whole genome shotgun (WGS) entry which is preliminary data.</text>
</comment>
<accession>A0A848DGW8</accession>
<feature type="domain" description="Cell envelope-related transcriptional attenuator" evidence="3">
    <location>
        <begin position="28"/>
        <end position="169"/>
    </location>
</feature>
<protein>
    <submittedName>
        <fullName evidence="4">LCP family protein</fullName>
    </submittedName>
</protein>
<dbReference type="PANTHER" id="PTHR33392:SF6">
    <property type="entry name" value="POLYISOPRENYL-TEICHOIC ACID--PEPTIDOGLYCAN TEICHOIC ACID TRANSFERASE TAGU"/>
    <property type="match status" value="1"/>
</dbReference>
<feature type="region of interest" description="Disordered" evidence="2">
    <location>
        <begin position="261"/>
        <end position="286"/>
    </location>
</feature>
<reference evidence="4 5" key="1">
    <citation type="submission" date="2020-04" db="EMBL/GenBank/DDBJ databases">
        <authorList>
            <person name="Klaysubun C."/>
            <person name="Duangmal K."/>
            <person name="Lipun K."/>
        </authorList>
    </citation>
    <scope>NUCLEOTIDE SEQUENCE [LARGE SCALE GENOMIC DNA]</scope>
    <source>
        <strain evidence="4 5">DSM 45300</strain>
    </source>
</reference>
<dbReference type="Pfam" id="PF03816">
    <property type="entry name" value="LytR_cpsA_psr"/>
    <property type="match status" value="1"/>
</dbReference>
<gene>
    <name evidence="4" type="ORF">HF519_10105</name>
</gene>
<organism evidence="4 5">
    <name type="scientific">Pseudonocardia bannensis</name>
    <dbReference type="NCBI Taxonomy" id="630973"/>
    <lineage>
        <taxon>Bacteria</taxon>
        <taxon>Bacillati</taxon>
        <taxon>Actinomycetota</taxon>
        <taxon>Actinomycetes</taxon>
        <taxon>Pseudonocardiales</taxon>
        <taxon>Pseudonocardiaceae</taxon>
        <taxon>Pseudonocardia</taxon>
    </lineage>
</organism>
<dbReference type="EMBL" id="JAAXKZ010000027">
    <property type="protein sequence ID" value="NMH91922.1"/>
    <property type="molecule type" value="Genomic_DNA"/>
</dbReference>
<dbReference type="InterPro" id="IPR004474">
    <property type="entry name" value="LytR_CpsA_psr"/>
</dbReference>
<dbReference type="InterPro" id="IPR050922">
    <property type="entry name" value="LytR/CpsA/Psr_CW_biosynth"/>
</dbReference>
<dbReference type="NCBIfam" id="TIGR00350">
    <property type="entry name" value="lytR_cpsA_psr"/>
    <property type="match status" value="1"/>
</dbReference>
<evidence type="ECO:0000313" key="5">
    <source>
        <dbReference type="Proteomes" id="UP000586918"/>
    </source>
</evidence>
<dbReference type="Proteomes" id="UP000586918">
    <property type="component" value="Unassembled WGS sequence"/>
</dbReference>
<evidence type="ECO:0000313" key="4">
    <source>
        <dbReference type="EMBL" id="NMH91922.1"/>
    </source>
</evidence>
<dbReference type="PANTHER" id="PTHR33392">
    <property type="entry name" value="POLYISOPRENYL-TEICHOIC ACID--PEPTIDOGLYCAN TEICHOIC ACID TRANSFERASE TAGU"/>
    <property type="match status" value="1"/>
</dbReference>
<evidence type="ECO:0000259" key="3">
    <source>
        <dbReference type="Pfam" id="PF03816"/>
    </source>
</evidence>
<evidence type="ECO:0000256" key="1">
    <source>
        <dbReference type="ARBA" id="ARBA00006068"/>
    </source>
</evidence>
<dbReference type="Gene3D" id="3.40.630.190">
    <property type="entry name" value="LCP protein"/>
    <property type="match status" value="1"/>
</dbReference>
<dbReference type="AlphaFoldDB" id="A0A848DGW8"/>
<evidence type="ECO:0000256" key="2">
    <source>
        <dbReference type="SAM" id="MobiDB-lite"/>
    </source>
</evidence>
<keyword evidence="5" id="KW-1185">Reference proteome</keyword>
<name>A0A848DGW8_9PSEU</name>
<feature type="region of interest" description="Disordered" evidence="2">
    <location>
        <begin position="1"/>
        <end position="27"/>
    </location>
</feature>